<sequence length="133" mass="15051">MLMRERQILIMRAVQMWTLLTMTELDDGDDDLFYDNIDDGVVDEGAGKGMVLSKGKNKNAQSGKGKEGADREWDELTSDEDELELPDSDEEGHPGKNLKTFRPEDMHNPIFKIGMKVALVEMLRSAITEYSIK</sequence>
<gene>
    <name evidence="2" type="ORF">NCGR_LOCUS29532</name>
</gene>
<evidence type="ECO:0000313" key="3">
    <source>
        <dbReference type="Proteomes" id="UP000604825"/>
    </source>
</evidence>
<dbReference type="Proteomes" id="UP000604825">
    <property type="component" value="Unassembled WGS sequence"/>
</dbReference>
<reference evidence="2" key="1">
    <citation type="submission" date="2020-10" db="EMBL/GenBank/DDBJ databases">
        <authorList>
            <person name="Han B."/>
            <person name="Lu T."/>
            <person name="Zhao Q."/>
            <person name="Huang X."/>
            <person name="Zhao Y."/>
        </authorList>
    </citation>
    <scope>NUCLEOTIDE SEQUENCE</scope>
</reference>
<proteinExistence type="predicted"/>
<protein>
    <submittedName>
        <fullName evidence="2">Uncharacterized protein</fullName>
    </submittedName>
</protein>
<evidence type="ECO:0000256" key="1">
    <source>
        <dbReference type="SAM" id="MobiDB-lite"/>
    </source>
</evidence>
<evidence type="ECO:0000313" key="2">
    <source>
        <dbReference type="EMBL" id="CAD6245068.1"/>
    </source>
</evidence>
<name>A0A811PCP9_9POAL</name>
<accession>A0A811PCP9</accession>
<organism evidence="2 3">
    <name type="scientific">Miscanthus lutarioriparius</name>
    <dbReference type="NCBI Taxonomy" id="422564"/>
    <lineage>
        <taxon>Eukaryota</taxon>
        <taxon>Viridiplantae</taxon>
        <taxon>Streptophyta</taxon>
        <taxon>Embryophyta</taxon>
        <taxon>Tracheophyta</taxon>
        <taxon>Spermatophyta</taxon>
        <taxon>Magnoliopsida</taxon>
        <taxon>Liliopsida</taxon>
        <taxon>Poales</taxon>
        <taxon>Poaceae</taxon>
        <taxon>PACMAD clade</taxon>
        <taxon>Panicoideae</taxon>
        <taxon>Andropogonodae</taxon>
        <taxon>Andropogoneae</taxon>
        <taxon>Saccharinae</taxon>
        <taxon>Miscanthus</taxon>
    </lineage>
</organism>
<dbReference type="EMBL" id="CAJGYO010000007">
    <property type="protein sequence ID" value="CAD6245068.1"/>
    <property type="molecule type" value="Genomic_DNA"/>
</dbReference>
<feature type="region of interest" description="Disordered" evidence="1">
    <location>
        <begin position="48"/>
        <end position="103"/>
    </location>
</feature>
<keyword evidence="3" id="KW-1185">Reference proteome</keyword>
<dbReference type="AlphaFoldDB" id="A0A811PCP9"/>
<comment type="caution">
    <text evidence="2">The sequence shown here is derived from an EMBL/GenBank/DDBJ whole genome shotgun (WGS) entry which is preliminary data.</text>
</comment>
<feature type="compositionally biased region" description="Acidic residues" evidence="1">
    <location>
        <begin position="72"/>
        <end position="90"/>
    </location>
</feature>